<dbReference type="PANTHER" id="PTHR11851">
    <property type="entry name" value="METALLOPROTEASE"/>
    <property type="match status" value="1"/>
</dbReference>
<keyword evidence="4" id="KW-1185">Reference proteome</keyword>
<feature type="domain" description="Peptidase M16 C-terminal" evidence="2">
    <location>
        <begin position="197"/>
        <end position="375"/>
    </location>
</feature>
<dbReference type="InterPro" id="IPR011765">
    <property type="entry name" value="Pept_M16_N"/>
</dbReference>
<evidence type="ECO:0000259" key="2">
    <source>
        <dbReference type="Pfam" id="PF05193"/>
    </source>
</evidence>
<dbReference type="SUPFAM" id="SSF63411">
    <property type="entry name" value="LuxS/MPP-like metallohydrolase"/>
    <property type="match status" value="2"/>
</dbReference>
<evidence type="ECO:0000313" key="4">
    <source>
        <dbReference type="Proteomes" id="UP001501126"/>
    </source>
</evidence>
<dbReference type="Gene3D" id="3.30.830.10">
    <property type="entry name" value="Metalloenzyme, LuxS/M16 peptidase-like"/>
    <property type="match status" value="2"/>
</dbReference>
<dbReference type="PANTHER" id="PTHR11851:SF225">
    <property type="entry name" value="NON-PEPTIDASE HOMOLOG YMXG"/>
    <property type="match status" value="1"/>
</dbReference>
<accession>A0ABN1MRE0</accession>
<protein>
    <submittedName>
        <fullName evidence="3">Pitrilysin family protein</fullName>
    </submittedName>
</protein>
<feature type="domain" description="Peptidase M16 N-terminal" evidence="1">
    <location>
        <begin position="50"/>
        <end position="160"/>
    </location>
</feature>
<evidence type="ECO:0000259" key="1">
    <source>
        <dbReference type="Pfam" id="PF00675"/>
    </source>
</evidence>
<name>A0ABN1MRE0_9FLAO</name>
<dbReference type="Pfam" id="PF05193">
    <property type="entry name" value="Peptidase_M16_C"/>
    <property type="match status" value="1"/>
</dbReference>
<dbReference type="RefSeq" id="WP_343787851.1">
    <property type="nucleotide sequence ID" value="NZ_BAAAFH010000011.1"/>
</dbReference>
<dbReference type="InterPro" id="IPR007863">
    <property type="entry name" value="Peptidase_M16_C"/>
</dbReference>
<sequence>MKNILLYTFIMAAFGLQAQIDRSVRPQASKAPAVNIPDSEIFDLDNGMTVILSKNDKIPRVSFNLVMGTDPMLEGEKSGLADFAGSMILSGTKNLSKDELDFKIDYMGANISASSSSIYVSGLSKYDLDLIAILAEIVKNANFPESEFDRIKKQSASALTMTKSDANTMASNITNSVVFGKKHPRGESMTEETLEAITLADVKNYFHSKFTPRNSYLVVVGDIDAARLQELIKNTLGDWTGKVTESGKYVVKPNQKGSRVIFGKKAGAVQSVIQVAIPLNITPGHPDEIKVKLMNQILGGGTFEARLMQNLREDKAYTYGCYSGVSIARTGSYFYTSGSFRNEVTDSAVTQILSEIRTITENPVTEEELQLAKASMSGSFVRALERPQTIADFALSIFRNKLDKDYYKNYLKMIEETTISDINKMAESYLDYENAYIVVVGNEKIAENLLPFDQNGKIEYYDAFGNPETGFKKADISAEKVIENYILAVTQSKTRKEAEQKIGKIKSMTQVMTATPSGAPVSFDMYTYLKTPSSEAMEVLFNGQVMQRTFFNGKAGGMESSPMAGGQSIEYSDEEVAEKKKTIGLIPEVNYSKHEVEFKLLGIKKEMGKDYYVIETSTSNSVTQDYYSVSTFQKERSSSVTTMEGETSSSSVEYRKFNEVNGILFPHELSQMAGSMSLLVEVKSIEINKSIDDKKFVK</sequence>
<evidence type="ECO:0000313" key="3">
    <source>
        <dbReference type="EMBL" id="GAA0875902.1"/>
    </source>
</evidence>
<dbReference type="Pfam" id="PF00675">
    <property type="entry name" value="Peptidase_M16"/>
    <property type="match status" value="1"/>
</dbReference>
<proteinExistence type="predicted"/>
<dbReference type="InterPro" id="IPR050361">
    <property type="entry name" value="MPP/UQCRC_Complex"/>
</dbReference>
<gene>
    <name evidence="3" type="ORF">GCM10009118_23110</name>
</gene>
<dbReference type="InterPro" id="IPR011249">
    <property type="entry name" value="Metalloenz_LuxS/M16"/>
</dbReference>
<dbReference type="EMBL" id="BAAAFH010000011">
    <property type="protein sequence ID" value="GAA0875902.1"/>
    <property type="molecule type" value="Genomic_DNA"/>
</dbReference>
<organism evidence="3 4">
    <name type="scientific">Wandonia haliotis</name>
    <dbReference type="NCBI Taxonomy" id="574963"/>
    <lineage>
        <taxon>Bacteria</taxon>
        <taxon>Pseudomonadati</taxon>
        <taxon>Bacteroidota</taxon>
        <taxon>Flavobacteriia</taxon>
        <taxon>Flavobacteriales</taxon>
        <taxon>Crocinitomicaceae</taxon>
        <taxon>Wandonia</taxon>
    </lineage>
</organism>
<comment type="caution">
    <text evidence="3">The sequence shown here is derived from an EMBL/GenBank/DDBJ whole genome shotgun (WGS) entry which is preliminary data.</text>
</comment>
<reference evidence="3 4" key="1">
    <citation type="journal article" date="2019" name="Int. J. Syst. Evol. Microbiol.">
        <title>The Global Catalogue of Microorganisms (GCM) 10K type strain sequencing project: providing services to taxonomists for standard genome sequencing and annotation.</title>
        <authorList>
            <consortium name="The Broad Institute Genomics Platform"/>
            <consortium name="The Broad Institute Genome Sequencing Center for Infectious Disease"/>
            <person name="Wu L."/>
            <person name="Ma J."/>
        </authorList>
    </citation>
    <scope>NUCLEOTIDE SEQUENCE [LARGE SCALE GENOMIC DNA]</scope>
    <source>
        <strain evidence="3 4">JCM 16083</strain>
    </source>
</reference>
<dbReference type="Proteomes" id="UP001501126">
    <property type="component" value="Unassembled WGS sequence"/>
</dbReference>